<dbReference type="PANTHER" id="PTHR20935">
    <property type="entry name" value="PHOSPHOGLYCERATE MUTASE-RELATED"/>
    <property type="match status" value="1"/>
</dbReference>
<dbReference type="SMART" id="SM00855">
    <property type="entry name" value="PGAM"/>
    <property type="match status" value="1"/>
</dbReference>
<dbReference type="PANTHER" id="PTHR20935:SF0">
    <property type="entry name" value="SERINE_THREONINE-PROTEIN PHOSPHATASE PGAM5, MITOCHONDRIAL"/>
    <property type="match status" value="1"/>
</dbReference>
<dbReference type="InterPro" id="IPR051021">
    <property type="entry name" value="Mito_Ser/Thr_phosphatase"/>
</dbReference>
<dbReference type="STRING" id="157910.SAMN05445850_8176"/>
<evidence type="ECO:0000313" key="2">
    <source>
        <dbReference type="EMBL" id="SDR62241.1"/>
    </source>
</evidence>
<dbReference type="InterPro" id="IPR013078">
    <property type="entry name" value="His_Pase_superF_clade-1"/>
</dbReference>
<dbReference type="CDD" id="cd07067">
    <property type="entry name" value="HP_PGM_like"/>
    <property type="match status" value="1"/>
</dbReference>
<keyword evidence="3" id="KW-1185">Reference proteome</keyword>
<sequence>MAELYLVRHGQASFGSGNYDLLSEVGERQAVWLGEYFSQQDARFDRVITGTMRRHRQTLDAIIQGLGYPVTHIEQHAGLDEYDFHALFEALGPEHGALKSLRHGSKGDFQRGLRQVLKLWSEDRIDGPIPEAWASFEHRVSEARRAIQDGPGKRVLAVTSGGVMAVMAQQSLRAPAETAIALNMQVGNSSFCRIFFNERAWHLGSFNSDPHLDRVDRRRYQTYA</sequence>
<reference evidence="3" key="1">
    <citation type="submission" date="2016-10" db="EMBL/GenBank/DDBJ databases">
        <authorList>
            <person name="Varghese N."/>
            <person name="Submissions S."/>
        </authorList>
    </citation>
    <scope>NUCLEOTIDE SEQUENCE [LARGE SCALE GENOMIC DNA]</scope>
    <source>
        <strain evidence="3">DUS833</strain>
    </source>
</reference>
<evidence type="ECO:0000313" key="3">
    <source>
        <dbReference type="Proteomes" id="UP000199365"/>
    </source>
</evidence>
<proteinExistence type="predicted"/>
<keyword evidence="1" id="KW-0378">Hydrolase</keyword>
<dbReference type="EMBL" id="FNKX01000004">
    <property type="protein sequence ID" value="SDR62241.1"/>
    <property type="molecule type" value="Genomic_DNA"/>
</dbReference>
<gene>
    <name evidence="2" type="ORF">SAMN05445850_8176</name>
</gene>
<dbReference type="InterPro" id="IPR029033">
    <property type="entry name" value="His_PPase_superfam"/>
</dbReference>
<protein>
    <submittedName>
        <fullName evidence="2">Broad specificity phosphatase PhoE</fullName>
    </submittedName>
</protein>
<dbReference type="Gene3D" id="3.40.50.1240">
    <property type="entry name" value="Phosphoglycerate mutase-like"/>
    <property type="match status" value="1"/>
</dbReference>
<dbReference type="Pfam" id="PF00300">
    <property type="entry name" value="His_Phos_1"/>
    <property type="match status" value="1"/>
</dbReference>
<accession>A0A1H1KIP8</accession>
<dbReference type="Proteomes" id="UP000199365">
    <property type="component" value="Unassembled WGS sequence"/>
</dbReference>
<dbReference type="SUPFAM" id="SSF53254">
    <property type="entry name" value="Phosphoglycerate mutase-like"/>
    <property type="match status" value="1"/>
</dbReference>
<evidence type="ECO:0000256" key="1">
    <source>
        <dbReference type="ARBA" id="ARBA00022801"/>
    </source>
</evidence>
<dbReference type="RefSeq" id="WP_090812549.1">
    <property type="nucleotide sequence ID" value="NZ_FNKX01000004.1"/>
</dbReference>
<name>A0A1H1KIP8_9BURK</name>
<organism evidence="2 3">
    <name type="scientific">Paraburkholderia tuberum</name>
    <dbReference type="NCBI Taxonomy" id="157910"/>
    <lineage>
        <taxon>Bacteria</taxon>
        <taxon>Pseudomonadati</taxon>
        <taxon>Pseudomonadota</taxon>
        <taxon>Betaproteobacteria</taxon>
        <taxon>Burkholderiales</taxon>
        <taxon>Burkholderiaceae</taxon>
        <taxon>Paraburkholderia</taxon>
    </lineage>
</organism>
<dbReference type="AlphaFoldDB" id="A0A1H1KIP8"/>
<dbReference type="GO" id="GO:0016787">
    <property type="term" value="F:hydrolase activity"/>
    <property type="evidence" value="ECO:0007669"/>
    <property type="project" value="UniProtKB-KW"/>
</dbReference>